<accession>A0ABS9TMN1</accession>
<keyword evidence="3" id="KW-1185">Reference proteome</keyword>
<keyword evidence="2" id="KW-0808">Transferase</keyword>
<dbReference type="Proteomes" id="UP001299970">
    <property type="component" value="Unassembled WGS sequence"/>
</dbReference>
<keyword evidence="2" id="KW-0489">Methyltransferase</keyword>
<evidence type="ECO:0000313" key="3">
    <source>
        <dbReference type="Proteomes" id="UP001299970"/>
    </source>
</evidence>
<sequence length="259" mass="27456">MASELVEHYGVDGVEDTRLSRSPHGRLEFLRTQELIRRLLPVARARILDIGGGTGVHAAWLAADGHAVHVVDLVPRHVDAAAAREGVTAEVGDARQLSASAESVDVALLLGPLYHLVEPADRGRALAEARRVLRPGGQVVVAAISRYMSLLEVGAEGRLTAAMEPSVASVIATGRYDGHAGFVGAHFHTADELHAEMTDAGLRDVAVFGVEGPAWPALDSAGLAEFEARVEAALRCARMVERDPLMINTSAHLLGVGRK</sequence>
<comment type="caution">
    <text evidence="2">The sequence shown here is derived from an EMBL/GenBank/DDBJ whole genome shotgun (WGS) entry which is preliminary data.</text>
</comment>
<gene>
    <name evidence="2" type="ORF">MMF94_29120</name>
</gene>
<dbReference type="CDD" id="cd02440">
    <property type="entry name" value="AdoMet_MTases"/>
    <property type="match status" value="1"/>
</dbReference>
<dbReference type="SUPFAM" id="SSF53335">
    <property type="entry name" value="S-adenosyl-L-methionine-dependent methyltransferases"/>
    <property type="match status" value="1"/>
</dbReference>
<dbReference type="GO" id="GO:0032259">
    <property type="term" value="P:methylation"/>
    <property type="evidence" value="ECO:0007669"/>
    <property type="project" value="UniProtKB-KW"/>
</dbReference>
<name>A0ABS9TMN1_9PSEU</name>
<proteinExistence type="predicted"/>
<evidence type="ECO:0000313" key="2">
    <source>
        <dbReference type="EMBL" id="MCH6169782.1"/>
    </source>
</evidence>
<evidence type="ECO:0000259" key="1">
    <source>
        <dbReference type="Pfam" id="PF13649"/>
    </source>
</evidence>
<protein>
    <submittedName>
        <fullName evidence="2">Class I SAM-dependent methyltransferase</fullName>
    </submittedName>
</protein>
<dbReference type="InterPro" id="IPR041698">
    <property type="entry name" value="Methyltransf_25"/>
</dbReference>
<dbReference type="EMBL" id="JAKXMK010000028">
    <property type="protein sequence ID" value="MCH6169782.1"/>
    <property type="molecule type" value="Genomic_DNA"/>
</dbReference>
<dbReference type="RefSeq" id="WP_241040432.1">
    <property type="nucleotide sequence ID" value="NZ_BAAAJF010000014.1"/>
</dbReference>
<feature type="domain" description="Methyltransferase" evidence="1">
    <location>
        <begin position="47"/>
        <end position="137"/>
    </location>
</feature>
<dbReference type="Pfam" id="PF13649">
    <property type="entry name" value="Methyltransf_25"/>
    <property type="match status" value="1"/>
</dbReference>
<reference evidence="2 3" key="1">
    <citation type="submission" date="2022-03" db="EMBL/GenBank/DDBJ databases">
        <title>Pseudonocardia alaer sp. nov., a novel actinomycete isolated from reed forest soil.</title>
        <authorList>
            <person name="Wang L."/>
        </authorList>
    </citation>
    <scope>NUCLEOTIDE SEQUENCE [LARGE SCALE GENOMIC DNA]</scope>
    <source>
        <strain evidence="2 3">Y-16303</strain>
    </source>
</reference>
<dbReference type="PANTHER" id="PTHR43464">
    <property type="entry name" value="METHYLTRANSFERASE"/>
    <property type="match status" value="1"/>
</dbReference>
<dbReference type="GO" id="GO:0008168">
    <property type="term" value="F:methyltransferase activity"/>
    <property type="evidence" value="ECO:0007669"/>
    <property type="project" value="UniProtKB-KW"/>
</dbReference>
<dbReference type="InterPro" id="IPR029063">
    <property type="entry name" value="SAM-dependent_MTases_sf"/>
</dbReference>
<dbReference type="Gene3D" id="3.40.50.150">
    <property type="entry name" value="Vaccinia Virus protein VP39"/>
    <property type="match status" value="1"/>
</dbReference>
<organism evidence="2 3">
    <name type="scientific">Pseudonocardia alaniniphila</name>
    <dbReference type="NCBI Taxonomy" id="75291"/>
    <lineage>
        <taxon>Bacteria</taxon>
        <taxon>Bacillati</taxon>
        <taxon>Actinomycetota</taxon>
        <taxon>Actinomycetes</taxon>
        <taxon>Pseudonocardiales</taxon>
        <taxon>Pseudonocardiaceae</taxon>
        <taxon>Pseudonocardia</taxon>
    </lineage>
</organism>